<keyword evidence="1" id="KW-1133">Transmembrane helix</keyword>
<organism evidence="2 3">
    <name type="scientific">Blastomonas marina</name>
    <dbReference type="NCBI Taxonomy" id="1867408"/>
    <lineage>
        <taxon>Bacteria</taxon>
        <taxon>Pseudomonadati</taxon>
        <taxon>Pseudomonadota</taxon>
        <taxon>Alphaproteobacteria</taxon>
        <taxon>Sphingomonadales</taxon>
        <taxon>Sphingomonadaceae</taxon>
        <taxon>Blastomonas</taxon>
    </lineage>
</organism>
<name>A0ABQ1F371_9SPHN</name>
<keyword evidence="1" id="KW-0812">Transmembrane</keyword>
<accession>A0ABQ1F371</accession>
<proteinExistence type="predicted"/>
<gene>
    <name evidence="2" type="ORF">GCM10010923_03490</name>
</gene>
<protein>
    <submittedName>
        <fullName evidence="2">Uncharacterized protein</fullName>
    </submittedName>
</protein>
<keyword evidence="1" id="KW-0472">Membrane</keyword>
<feature type="transmembrane region" description="Helical" evidence="1">
    <location>
        <begin position="35"/>
        <end position="58"/>
    </location>
</feature>
<dbReference type="Proteomes" id="UP000603317">
    <property type="component" value="Unassembled WGS sequence"/>
</dbReference>
<comment type="caution">
    <text evidence="2">The sequence shown here is derived from an EMBL/GenBank/DDBJ whole genome shotgun (WGS) entry which is preliminary data.</text>
</comment>
<dbReference type="RefSeq" id="WP_188641062.1">
    <property type="nucleotide sequence ID" value="NZ_BMID01000001.1"/>
</dbReference>
<keyword evidence="3" id="KW-1185">Reference proteome</keyword>
<sequence length="333" mass="35333">MNAAIAAKARKFAPIVLPLAAIAAARTMTFTDWAAANATLAALLFAWVVADGLALGLIAKADRHRPGLKALLGAFAAASLVIVLGAAAPVRAAILSMPPLLAALGVTVVAYLGWSAVRAGFAWRAERSAEAVLGSFIPRPLARAILHEFGMMHLALFRWNAPRDVPAGAQAFAYHRYLNPMVAALLVLQLFELAVVHFFLMMWNPTIAWIAFGLSAAGALWLVALMKSFRINPVLLDRDRLRVRSGAIVDAVVPLDAIAGIVPAFDEATRKRKDTLDTALLAAPNVCLELAYPVAIPTMFGGSREVVRVAMRLEDSAGFIVALGQGGCQNPSV</sequence>
<evidence type="ECO:0000313" key="2">
    <source>
        <dbReference type="EMBL" id="GFZ98599.1"/>
    </source>
</evidence>
<dbReference type="EMBL" id="BMID01000001">
    <property type="protein sequence ID" value="GFZ98599.1"/>
    <property type="molecule type" value="Genomic_DNA"/>
</dbReference>
<feature type="transmembrane region" description="Helical" evidence="1">
    <location>
        <begin position="247"/>
        <end position="265"/>
    </location>
</feature>
<feature type="transmembrane region" description="Helical" evidence="1">
    <location>
        <begin position="182"/>
        <end position="200"/>
    </location>
</feature>
<evidence type="ECO:0000256" key="1">
    <source>
        <dbReference type="SAM" id="Phobius"/>
    </source>
</evidence>
<feature type="transmembrane region" description="Helical" evidence="1">
    <location>
        <begin position="100"/>
        <end position="117"/>
    </location>
</feature>
<evidence type="ECO:0000313" key="3">
    <source>
        <dbReference type="Proteomes" id="UP000603317"/>
    </source>
</evidence>
<reference evidence="3" key="1">
    <citation type="journal article" date="2019" name="Int. J. Syst. Evol. Microbiol.">
        <title>The Global Catalogue of Microorganisms (GCM) 10K type strain sequencing project: providing services to taxonomists for standard genome sequencing and annotation.</title>
        <authorList>
            <consortium name="The Broad Institute Genomics Platform"/>
            <consortium name="The Broad Institute Genome Sequencing Center for Infectious Disease"/>
            <person name="Wu L."/>
            <person name="Ma J."/>
        </authorList>
    </citation>
    <scope>NUCLEOTIDE SEQUENCE [LARGE SCALE GENOMIC DNA]</scope>
    <source>
        <strain evidence="3">CGMCC 1.15297</strain>
    </source>
</reference>
<feature type="transmembrane region" description="Helical" evidence="1">
    <location>
        <begin position="206"/>
        <end position="226"/>
    </location>
</feature>
<feature type="transmembrane region" description="Helical" evidence="1">
    <location>
        <begin position="70"/>
        <end position="94"/>
    </location>
</feature>